<organism evidence="1 2">
    <name type="scientific">Dendrobium chrysotoxum</name>
    <name type="common">Orchid</name>
    <dbReference type="NCBI Taxonomy" id="161865"/>
    <lineage>
        <taxon>Eukaryota</taxon>
        <taxon>Viridiplantae</taxon>
        <taxon>Streptophyta</taxon>
        <taxon>Embryophyta</taxon>
        <taxon>Tracheophyta</taxon>
        <taxon>Spermatophyta</taxon>
        <taxon>Magnoliopsida</taxon>
        <taxon>Liliopsida</taxon>
        <taxon>Asparagales</taxon>
        <taxon>Orchidaceae</taxon>
        <taxon>Epidendroideae</taxon>
        <taxon>Malaxideae</taxon>
        <taxon>Dendrobiinae</taxon>
        <taxon>Dendrobium</taxon>
    </lineage>
</organism>
<gene>
    <name evidence="1" type="ORF">IEQ34_002611</name>
</gene>
<comment type="caution">
    <text evidence="1">The sequence shown here is derived from an EMBL/GenBank/DDBJ whole genome shotgun (WGS) entry which is preliminary data.</text>
</comment>
<dbReference type="Proteomes" id="UP000775213">
    <property type="component" value="Unassembled WGS sequence"/>
</dbReference>
<name>A0AAV7HHQ9_DENCH</name>
<evidence type="ECO:0000313" key="2">
    <source>
        <dbReference type="Proteomes" id="UP000775213"/>
    </source>
</evidence>
<protein>
    <submittedName>
        <fullName evidence="1">Uncharacterized protein</fullName>
    </submittedName>
</protein>
<keyword evidence="2" id="KW-1185">Reference proteome</keyword>
<reference evidence="1 2" key="1">
    <citation type="journal article" date="2021" name="Hortic Res">
        <title>Chromosome-scale assembly of the Dendrobium chrysotoxum genome enhances the understanding of orchid evolution.</title>
        <authorList>
            <person name="Zhang Y."/>
            <person name="Zhang G.Q."/>
            <person name="Zhang D."/>
            <person name="Liu X.D."/>
            <person name="Xu X.Y."/>
            <person name="Sun W.H."/>
            <person name="Yu X."/>
            <person name="Zhu X."/>
            <person name="Wang Z.W."/>
            <person name="Zhao X."/>
            <person name="Zhong W.Y."/>
            <person name="Chen H."/>
            <person name="Yin W.L."/>
            <person name="Huang T."/>
            <person name="Niu S.C."/>
            <person name="Liu Z.J."/>
        </authorList>
    </citation>
    <scope>NUCLEOTIDE SEQUENCE [LARGE SCALE GENOMIC DNA]</scope>
    <source>
        <strain evidence="1">Lindl</strain>
    </source>
</reference>
<dbReference type="EMBL" id="JAGFBR010000004">
    <property type="protein sequence ID" value="KAH0467578.1"/>
    <property type="molecule type" value="Genomic_DNA"/>
</dbReference>
<dbReference type="AlphaFoldDB" id="A0AAV7HHQ9"/>
<evidence type="ECO:0000313" key="1">
    <source>
        <dbReference type="EMBL" id="KAH0467578.1"/>
    </source>
</evidence>
<accession>A0AAV7HHQ9</accession>
<proteinExistence type="predicted"/>
<sequence>MKWRRMEELAEELKRSMVGWMRTEFPGVVRKVHGKKTSVTTQSGQSSLRTRSNGLRSKATAFASLLISVEEARDDAFSHPSGRPTAAKGKGMKWTRMEELAEELKRSMVGWMRAEFPGVVRKVTTAPRAAKSLAMSTMGSMWPGDKNGKKRMLRLWTPDPIVCLLIR</sequence>